<protein>
    <submittedName>
        <fullName evidence="4 5">Uncharacterized protein</fullName>
    </submittedName>
</protein>
<dbReference type="eggNOG" id="ENOG502T8TC">
    <property type="taxonomic scope" value="Eukaryota"/>
</dbReference>
<evidence type="ECO:0000256" key="1">
    <source>
        <dbReference type="ARBA" id="ARBA00022460"/>
    </source>
</evidence>
<dbReference type="GO" id="GO:0042302">
    <property type="term" value="F:structural constituent of cuticle"/>
    <property type="evidence" value="ECO:0007669"/>
    <property type="project" value="UniProtKB-UniRule"/>
</dbReference>
<dbReference type="InParanoid" id="B0X228"/>
<dbReference type="PANTHER" id="PTHR12236">
    <property type="entry name" value="STRUCTURAL CONTITUENT OF CUTICLE"/>
    <property type="match status" value="1"/>
</dbReference>
<accession>B0X228</accession>
<dbReference type="PROSITE" id="PS51155">
    <property type="entry name" value="CHIT_BIND_RR_2"/>
    <property type="match status" value="1"/>
</dbReference>
<dbReference type="PROSITE" id="PS00233">
    <property type="entry name" value="CHIT_BIND_RR_1"/>
    <property type="match status" value="1"/>
</dbReference>
<dbReference type="AlphaFoldDB" id="B0X228"/>
<evidence type="ECO:0000313" key="5">
    <source>
        <dbReference type="EnsemblMetazoa" id="CPIJ013178-PA"/>
    </source>
</evidence>
<evidence type="ECO:0000313" key="6">
    <source>
        <dbReference type="Proteomes" id="UP000002320"/>
    </source>
</evidence>
<dbReference type="InterPro" id="IPR031311">
    <property type="entry name" value="CHIT_BIND_RR_consensus"/>
</dbReference>
<dbReference type="VEuPathDB" id="VectorBase:CPIJ013178"/>
<evidence type="ECO:0000313" key="4">
    <source>
        <dbReference type="EMBL" id="EDS38958.1"/>
    </source>
</evidence>
<keyword evidence="3" id="KW-0732">Signal</keyword>
<keyword evidence="6" id="KW-1185">Reference proteome</keyword>
<reference evidence="4" key="1">
    <citation type="submission" date="2007-03" db="EMBL/GenBank/DDBJ databases">
        <title>Annotation of Culex pipiens quinquefasciatus.</title>
        <authorList>
            <consortium name="The Broad Institute Genome Sequencing Platform"/>
            <person name="Atkinson P.W."/>
            <person name="Hemingway J."/>
            <person name="Christensen B.M."/>
            <person name="Higgs S."/>
            <person name="Kodira C."/>
            <person name="Hannick L."/>
            <person name="Megy K."/>
            <person name="O'Leary S."/>
            <person name="Pearson M."/>
            <person name="Haas B.J."/>
            <person name="Mauceli E."/>
            <person name="Wortman J.R."/>
            <person name="Lee N.H."/>
            <person name="Guigo R."/>
            <person name="Stanke M."/>
            <person name="Alvarado L."/>
            <person name="Amedeo P."/>
            <person name="Antoine C.H."/>
            <person name="Arensburger P."/>
            <person name="Bidwell S.L."/>
            <person name="Crawford M."/>
            <person name="Camaro F."/>
            <person name="Devon K."/>
            <person name="Engels R."/>
            <person name="Hammond M."/>
            <person name="Howarth C."/>
            <person name="Koehrsen M."/>
            <person name="Lawson D."/>
            <person name="Montgomery P."/>
            <person name="Nene V."/>
            <person name="Nusbaum C."/>
            <person name="Puiu D."/>
            <person name="Romero-Severson J."/>
            <person name="Severson D.W."/>
            <person name="Shumway M."/>
            <person name="Sisk P."/>
            <person name="Stolte C."/>
            <person name="Zeng Q."/>
            <person name="Eisenstadt E."/>
            <person name="Fraser-Liggett C."/>
            <person name="Strausberg R."/>
            <person name="Galagan J."/>
            <person name="Birren B."/>
            <person name="Collins F.H."/>
        </authorList>
    </citation>
    <scope>NUCLEOTIDE SEQUENCE [LARGE SCALE GENOMIC DNA]</scope>
    <source>
        <strain evidence="4">JHB</strain>
    </source>
</reference>
<evidence type="ECO:0000256" key="2">
    <source>
        <dbReference type="PROSITE-ProRule" id="PRU00497"/>
    </source>
</evidence>
<dbReference type="GO" id="GO:0031012">
    <property type="term" value="C:extracellular matrix"/>
    <property type="evidence" value="ECO:0007669"/>
    <property type="project" value="TreeGrafter"/>
</dbReference>
<dbReference type="KEGG" id="cqu:CpipJ_CPIJ013178"/>
<name>B0X228_CULQU</name>
<dbReference type="VEuPathDB" id="VectorBase:CQUJHB004778"/>
<gene>
    <name evidence="5" type="primary">6046519</name>
    <name evidence="4" type="ORF">CpipJ_CPIJ013178</name>
</gene>
<organism>
    <name type="scientific">Culex quinquefasciatus</name>
    <name type="common">Southern house mosquito</name>
    <name type="synonym">Culex pungens</name>
    <dbReference type="NCBI Taxonomy" id="7176"/>
    <lineage>
        <taxon>Eukaryota</taxon>
        <taxon>Metazoa</taxon>
        <taxon>Ecdysozoa</taxon>
        <taxon>Arthropoda</taxon>
        <taxon>Hexapoda</taxon>
        <taxon>Insecta</taxon>
        <taxon>Pterygota</taxon>
        <taxon>Neoptera</taxon>
        <taxon>Endopterygota</taxon>
        <taxon>Diptera</taxon>
        <taxon>Nematocera</taxon>
        <taxon>Culicoidea</taxon>
        <taxon>Culicidae</taxon>
        <taxon>Culicinae</taxon>
        <taxon>Culicini</taxon>
        <taxon>Culex</taxon>
        <taxon>Culex</taxon>
    </lineage>
</organism>
<reference evidence="5" key="2">
    <citation type="submission" date="2020-05" db="UniProtKB">
        <authorList>
            <consortium name="EnsemblMetazoa"/>
        </authorList>
    </citation>
    <scope>IDENTIFICATION</scope>
    <source>
        <strain evidence="5">JHB</strain>
    </source>
</reference>
<dbReference type="STRING" id="7176.B0X228"/>
<dbReference type="HOGENOM" id="CLU_075165_3_3_1"/>
<dbReference type="PANTHER" id="PTHR12236:SF86">
    <property type="entry name" value="CCP84AC-RELATED"/>
    <property type="match status" value="1"/>
</dbReference>
<sequence>MLKLALILALALAMVLSSPIGDEKQILRYENTILHKDSSAKLVQQVGRSVGVEKKKKLTELLDEINSYPEYEFAYGVRDPKTGDHKDQWEKRVGDHVQGVYMFEESDGTQRIVEYEANDKQGFHAKVTNVGHKHADLEGVVKSKASGVATSYNMVNKKLN</sequence>
<dbReference type="Proteomes" id="UP000002320">
    <property type="component" value="Unassembled WGS sequence"/>
</dbReference>
<feature type="chain" id="PRO_5014567109" evidence="3">
    <location>
        <begin position="18"/>
        <end position="160"/>
    </location>
</feature>
<feature type="signal peptide" evidence="3">
    <location>
        <begin position="1"/>
        <end position="17"/>
    </location>
</feature>
<dbReference type="EMBL" id="DS232277">
    <property type="protein sequence ID" value="EDS38958.1"/>
    <property type="molecule type" value="Genomic_DNA"/>
</dbReference>
<proteinExistence type="predicted"/>
<dbReference type="InterPro" id="IPR051217">
    <property type="entry name" value="Insect_Cuticle_Struc_Prot"/>
</dbReference>
<dbReference type="OMA" id="YEANDKQ"/>
<dbReference type="GO" id="GO:0005615">
    <property type="term" value="C:extracellular space"/>
    <property type="evidence" value="ECO:0007669"/>
    <property type="project" value="TreeGrafter"/>
</dbReference>
<evidence type="ECO:0000256" key="3">
    <source>
        <dbReference type="SAM" id="SignalP"/>
    </source>
</evidence>
<dbReference type="InterPro" id="IPR000618">
    <property type="entry name" value="Insect_cuticle"/>
</dbReference>
<dbReference type="EnsemblMetazoa" id="CPIJ013178-RA">
    <property type="protein sequence ID" value="CPIJ013178-PA"/>
    <property type="gene ID" value="CPIJ013178"/>
</dbReference>
<keyword evidence="1 2" id="KW-0193">Cuticle</keyword>
<dbReference type="PRINTS" id="PR00947">
    <property type="entry name" value="CUTICLE"/>
</dbReference>
<dbReference type="Pfam" id="PF00379">
    <property type="entry name" value="Chitin_bind_4"/>
    <property type="match status" value="1"/>
</dbReference>
<dbReference type="OrthoDB" id="6378648at2759"/>